<dbReference type="PROSITE" id="PS00107">
    <property type="entry name" value="PROTEIN_KINASE_ATP"/>
    <property type="match status" value="1"/>
</dbReference>
<evidence type="ECO:0000259" key="8">
    <source>
        <dbReference type="PROSITE" id="PS50011"/>
    </source>
</evidence>
<keyword evidence="3 9" id="KW-0418">Kinase</keyword>
<evidence type="ECO:0000313" key="10">
    <source>
        <dbReference type="Proteomes" id="UP000001887"/>
    </source>
</evidence>
<proteinExistence type="predicted"/>
<evidence type="ECO:0000256" key="4">
    <source>
        <dbReference type="ARBA" id="ARBA00022840"/>
    </source>
</evidence>
<evidence type="ECO:0000256" key="1">
    <source>
        <dbReference type="ARBA" id="ARBA00022679"/>
    </source>
</evidence>
<dbReference type="InterPro" id="IPR008271">
    <property type="entry name" value="Ser/Thr_kinase_AS"/>
</dbReference>
<keyword evidence="7" id="KW-1133">Transmembrane helix</keyword>
<keyword evidence="1" id="KW-0808">Transferase</keyword>
<evidence type="ECO:0000313" key="9">
    <source>
        <dbReference type="EMBL" id="ADB17169.1"/>
    </source>
</evidence>
<evidence type="ECO:0000256" key="7">
    <source>
        <dbReference type="SAM" id="Phobius"/>
    </source>
</evidence>
<organism evidence="9 10">
    <name type="scientific">Pirellula staleyi (strain ATCC 27377 / DSM 6068 / ICPB 4128)</name>
    <name type="common">Pirella staleyi</name>
    <dbReference type="NCBI Taxonomy" id="530564"/>
    <lineage>
        <taxon>Bacteria</taxon>
        <taxon>Pseudomonadati</taxon>
        <taxon>Planctomycetota</taxon>
        <taxon>Planctomycetia</taxon>
        <taxon>Pirellulales</taxon>
        <taxon>Pirellulaceae</taxon>
        <taxon>Pirellula</taxon>
    </lineage>
</organism>
<keyword evidence="10" id="KW-1185">Reference proteome</keyword>
<evidence type="ECO:0000256" key="2">
    <source>
        <dbReference type="ARBA" id="ARBA00022741"/>
    </source>
</evidence>
<dbReference type="PANTHER" id="PTHR43289:SF34">
    <property type="entry name" value="SERINE_THREONINE-PROTEIN KINASE YBDM-RELATED"/>
    <property type="match status" value="1"/>
</dbReference>
<dbReference type="PROSITE" id="PS50011">
    <property type="entry name" value="PROTEIN_KINASE_DOM"/>
    <property type="match status" value="1"/>
</dbReference>
<dbReference type="EMBL" id="CP001848">
    <property type="protein sequence ID" value="ADB17169.1"/>
    <property type="molecule type" value="Genomic_DNA"/>
</dbReference>
<keyword evidence="9" id="KW-0723">Serine/threonine-protein kinase</keyword>
<dbReference type="CDD" id="cd14014">
    <property type="entry name" value="STKc_PknB_like"/>
    <property type="match status" value="1"/>
</dbReference>
<dbReference type="SMART" id="SM00220">
    <property type="entry name" value="S_TKc"/>
    <property type="match status" value="1"/>
</dbReference>
<dbReference type="InterPro" id="IPR011990">
    <property type="entry name" value="TPR-like_helical_dom_sf"/>
</dbReference>
<keyword evidence="7" id="KW-0812">Transmembrane</keyword>
<dbReference type="eggNOG" id="COG0457">
    <property type="taxonomic scope" value="Bacteria"/>
</dbReference>
<feature type="transmembrane region" description="Helical" evidence="7">
    <location>
        <begin position="450"/>
        <end position="472"/>
    </location>
</feature>
<dbReference type="GO" id="GO:0005524">
    <property type="term" value="F:ATP binding"/>
    <property type="evidence" value="ECO:0007669"/>
    <property type="project" value="UniProtKB-UniRule"/>
</dbReference>
<dbReference type="Pfam" id="PF00069">
    <property type="entry name" value="Pkinase"/>
    <property type="match status" value="1"/>
</dbReference>
<accession>D2R4V3</accession>
<dbReference type="Gene3D" id="1.25.40.10">
    <property type="entry name" value="Tetratricopeptide repeat domain"/>
    <property type="match status" value="1"/>
</dbReference>
<dbReference type="InterPro" id="IPR000719">
    <property type="entry name" value="Prot_kinase_dom"/>
</dbReference>
<gene>
    <name evidence="9" type="ordered locus">Psta_2500</name>
</gene>
<keyword evidence="4 5" id="KW-0067">ATP-binding</keyword>
<keyword evidence="7" id="KW-0472">Membrane</keyword>
<dbReference type="KEGG" id="psl:Psta_2500"/>
<dbReference type="PROSITE" id="PS00108">
    <property type="entry name" value="PROTEIN_KINASE_ST"/>
    <property type="match status" value="1"/>
</dbReference>
<dbReference type="OrthoDB" id="6111975at2"/>
<name>D2R4V3_PIRSD</name>
<keyword evidence="2 5" id="KW-0547">Nucleotide-binding</keyword>
<sequence length="680" mass="73085">MISEQSRLSSGSPPSLDDSPLLEALTDEQQDRLTQLLDRYLSALEQGERLDEAALLAEHPDLREALAHYLQSLGQLQQLATAGQGSGAILPTPPLDISLSMRIGDFELIRQLGRGGMGIVYEAKQLSLSRRVALKLLPITSSLDARMIARFQHEARAAAALAHPNIVPVLMVGDDAGVHYYAMHLVEGLSLDEVIELVRAARVEARRPSYVASPEPLRSDGCLVPLATSLSDYIKQVLRIGLAAADALAAAHRAGVIHRDIKPSNLMVEPGGKTWITDFGLARLHDVSSLTQSGDLVGTLRYMSPEQARGTAGSIDHRTDIYSLGATLYELLTLHPAYSDYVGSQLLQQIASGPPVSIRKLCPEIPREVELVLCRAMAHQRDERYASASDFAADLARLIEGEPIPATLPAAILGTSWITDLLRGSSFSSGNLLDNGERAARRKTLHRTRLVLLATAATITLVAAVSLVGMLISASHSGVSDQANATAVAETSTTTGSSPASNSSSLAAVTLNFQKQGNLTAAAETCDLHIKLLESQSAQLQQSFAAREELAAALGRRGLLYRQQLEHQAAADYLGRAIALQEQLVDELPDNADAQVSLSCLLASRALVAHEQFEHATAKSLLARATMLLDDALSKVTRSSEAYDAMQSIRDRQQQLALRWQDTAAMDVAEPSFSASEPLP</sequence>
<dbReference type="Proteomes" id="UP000001887">
    <property type="component" value="Chromosome"/>
</dbReference>
<dbReference type="HOGENOM" id="CLU_404316_0_0_0"/>
<feature type="domain" description="Protein kinase" evidence="8">
    <location>
        <begin position="106"/>
        <end position="398"/>
    </location>
</feature>
<evidence type="ECO:0000256" key="3">
    <source>
        <dbReference type="ARBA" id="ARBA00022777"/>
    </source>
</evidence>
<evidence type="ECO:0000256" key="5">
    <source>
        <dbReference type="PROSITE-ProRule" id="PRU10141"/>
    </source>
</evidence>
<feature type="binding site" evidence="5">
    <location>
        <position position="135"/>
    </location>
    <ligand>
        <name>ATP</name>
        <dbReference type="ChEBI" id="CHEBI:30616"/>
    </ligand>
</feature>
<dbReference type="STRING" id="530564.Psta_2500"/>
<dbReference type="Gene3D" id="1.10.510.10">
    <property type="entry name" value="Transferase(Phosphotransferase) domain 1"/>
    <property type="match status" value="1"/>
</dbReference>
<reference evidence="9 10" key="1">
    <citation type="journal article" date="2009" name="Stand. Genomic Sci.">
        <title>Complete genome sequence of Pirellula staleyi type strain (ATCC 27377).</title>
        <authorList>
            <person name="Clum A."/>
            <person name="Tindall B.J."/>
            <person name="Sikorski J."/>
            <person name="Ivanova N."/>
            <person name="Mavrommatis K."/>
            <person name="Lucas S."/>
            <person name="Glavina del Rio T."/>
            <person name="Nolan M."/>
            <person name="Chen F."/>
            <person name="Tice H."/>
            <person name="Pitluck S."/>
            <person name="Cheng J.F."/>
            <person name="Chertkov O."/>
            <person name="Brettin T."/>
            <person name="Han C."/>
            <person name="Detter J.C."/>
            <person name="Kuske C."/>
            <person name="Bruce D."/>
            <person name="Goodwin L."/>
            <person name="Ovchinikova G."/>
            <person name="Pati A."/>
            <person name="Mikhailova N."/>
            <person name="Chen A."/>
            <person name="Palaniappan K."/>
            <person name="Land M."/>
            <person name="Hauser L."/>
            <person name="Chang Y.J."/>
            <person name="Jeffries C.D."/>
            <person name="Chain P."/>
            <person name="Rohde M."/>
            <person name="Goker M."/>
            <person name="Bristow J."/>
            <person name="Eisen J.A."/>
            <person name="Markowitz V."/>
            <person name="Hugenholtz P."/>
            <person name="Kyrpides N.C."/>
            <person name="Klenk H.P."/>
            <person name="Lapidus A."/>
        </authorList>
    </citation>
    <scope>NUCLEOTIDE SEQUENCE [LARGE SCALE GENOMIC DNA]</scope>
    <source>
        <strain evidence="10">ATCC 27377 / DSM 6068 / ICPB 4128</strain>
    </source>
</reference>
<dbReference type="GO" id="GO:0004674">
    <property type="term" value="F:protein serine/threonine kinase activity"/>
    <property type="evidence" value="ECO:0007669"/>
    <property type="project" value="UniProtKB-KW"/>
</dbReference>
<dbReference type="SUPFAM" id="SSF56112">
    <property type="entry name" value="Protein kinase-like (PK-like)"/>
    <property type="match status" value="1"/>
</dbReference>
<evidence type="ECO:0000256" key="6">
    <source>
        <dbReference type="SAM" id="MobiDB-lite"/>
    </source>
</evidence>
<dbReference type="Gene3D" id="3.30.200.20">
    <property type="entry name" value="Phosphorylase Kinase, domain 1"/>
    <property type="match status" value="1"/>
</dbReference>
<dbReference type="PANTHER" id="PTHR43289">
    <property type="entry name" value="MITOGEN-ACTIVATED PROTEIN KINASE KINASE KINASE 20-RELATED"/>
    <property type="match status" value="1"/>
</dbReference>
<dbReference type="eggNOG" id="COG0515">
    <property type="taxonomic scope" value="Bacteria"/>
</dbReference>
<protein>
    <submittedName>
        <fullName evidence="9">Serine/threonine protein kinase</fullName>
    </submittedName>
</protein>
<dbReference type="InterPro" id="IPR017441">
    <property type="entry name" value="Protein_kinase_ATP_BS"/>
</dbReference>
<dbReference type="InterPro" id="IPR011009">
    <property type="entry name" value="Kinase-like_dom_sf"/>
</dbReference>
<feature type="region of interest" description="Disordered" evidence="6">
    <location>
        <begin position="1"/>
        <end position="20"/>
    </location>
</feature>
<dbReference type="AlphaFoldDB" id="D2R4V3"/>